<sequence length="664" mass="75935">MSFLARRSLSVDGLRVNSASPLLKLQRVRSTIASRNDNEEYQYIQRSSVPTMHFQKSLPRLPIPKLESSCKRYLKAQEPLLIEEQLRHTESCVDRFLKEDGPTLQRELEKKNSKNRHTSYITEYWSDMYLRDRQPLPINYNPILIFTPETDPRYNQQLVKATNLLISSLRFMKSLRSGILEPEVFHLNPKKSDTKLFRQITKALPPVLSWYGAYLFKAFPLDMSQYSNLFNSTRIPEFDKDRISQDISGRHVVVIRRGHFYSFDVLDENNYIQSPVDIASNLNAILQDDREANENPVGVLTTCERDHWATIRHRLTETGNRDILKTIDSALFVLVLEDESIGTDYNAMLRMFLHGNGTSRWFDKSFSLIVAKDGVAGVNFEHSWGDGVAVLRYFKDIKDDIAEKPKFHPEDISSVRSGPLVKKLEFTVDPTVKEAINQAQDKYKKWTSNLDVNYFVQEGIGKKEFKKFAVSSDAVMQLVFQLAFYKQESRMVATYESCSTAAFKHGRTETLRSCTNETKAFCEAITQRSSKISTSELKNMIVDCSNRHNILVKEAAMGQGFDRHLFSLKKLWEISKTVKPAIFEDPAYDALNHNILSTSTLSSPAVMAGGFGPVVPDGFGLGYMIQENMLGAVITNYKDQRNGHDYLSCLDSAFKDIYRILAKS</sequence>
<protein>
    <submittedName>
        <fullName evidence="13">Carnitine O-palmitoyltransferase 2, mitochondrial</fullName>
    </submittedName>
</protein>
<dbReference type="PANTHER" id="PTHR22589:SF16">
    <property type="entry name" value="CARNITINE O-PALMITOYLTRANSFERASE 2, MITOCHONDRIAL"/>
    <property type="match status" value="1"/>
</dbReference>
<dbReference type="GO" id="GO:0004095">
    <property type="term" value="F:carnitine O-palmitoyltransferase activity"/>
    <property type="evidence" value="ECO:0007669"/>
    <property type="project" value="TreeGrafter"/>
</dbReference>
<evidence type="ECO:0000259" key="11">
    <source>
        <dbReference type="Pfam" id="PF00755"/>
    </source>
</evidence>
<keyword evidence="6" id="KW-0443">Lipid metabolism</keyword>
<dbReference type="Gene3D" id="1.10.275.20">
    <property type="entry name" value="Choline/Carnitine o-acyltransferase"/>
    <property type="match status" value="1"/>
</dbReference>
<comment type="similarity">
    <text evidence="2 10">Belongs to the carnitine/choline acetyltransferase family.</text>
</comment>
<feature type="active site" description="Proton acceptor" evidence="9">
    <location>
        <position position="382"/>
    </location>
</feature>
<dbReference type="PROSITE" id="PS00440">
    <property type="entry name" value="ACYLTRANSF_C_2"/>
    <property type="match status" value="1"/>
</dbReference>
<evidence type="ECO:0000256" key="2">
    <source>
        <dbReference type="ARBA" id="ARBA00005232"/>
    </source>
</evidence>
<evidence type="ECO:0000256" key="1">
    <source>
        <dbReference type="ARBA" id="ARBA00005005"/>
    </source>
</evidence>
<dbReference type="SUPFAM" id="SSF52777">
    <property type="entry name" value="CoA-dependent acyltransferases"/>
    <property type="match status" value="2"/>
</dbReference>
<comment type="catalytic activity">
    <reaction evidence="8">
        <text>4,8-dimethylnonanoyl-CoA + (R)-carnitine = O-4,8-dimethylnonanoyl-(R)-carnitine + CoA</text>
        <dbReference type="Rhea" id="RHEA:44860"/>
        <dbReference type="ChEBI" id="CHEBI:16347"/>
        <dbReference type="ChEBI" id="CHEBI:57287"/>
        <dbReference type="ChEBI" id="CHEBI:77061"/>
        <dbReference type="ChEBI" id="CHEBI:84654"/>
    </reaction>
</comment>
<gene>
    <name evidence="13" type="primary">LOC107263251</name>
</gene>
<dbReference type="RefSeq" id="XP_015585724.1">
    <property type="nucleotide sequence ID" value="XM_015730238.2"/>
</dbReference>
<accession>A0AAJ7FD13</accession>
<dbReference type="InterPro" id="IPR000542">
    <property type="entry name" value="Carn_acyl_trans"/>
</dbReference>
<organism evidence="12 13">
    <name type="scientific">Cephus cinctus</name>
    <name type="common">Wheat stem sawfly</name>
    <dbReference type="NCBI Taxonomy" id="211228"/>
    <lineage>
        <taxon>Eukaryota</taxon>
        <taxon>Metazoa</taxon>
        <taxon>Ecdysozoa</taxon>
        <taxon>Arthropoda</taxon>
        <taxon>Hexapoda</taxon>
        <taxon>Insecta</taxon>
        <taxon>Pterygota</taxon>
        <taxon>Neoptera</taxon>
        <taxon>Endopterygota</taxon>
        <taxon>Hymenoptera</taxon>
        <taxon>Cephoidea</taxon>
        <taxon>Cephidae</taxon>
        <taxon>Cephus</taxon>
    </lineage>
</organism>
<dbReference type="KEGG" id="ccin:107263251"/>
<comment type="pathway">
    <text evidence="1">Lipid metabolism; fatty acid beta-oxidation.</text>
</comment>
<feature type="domain" description="Choline/carnitine acyltransferase" evidence="11">
    <location>
        <begin position="61"/>
        <end position="651"/>
    </location>
</feature>
<evidence type="ECO:0000313" key="12">
    <source>
        <dbReference type="Proteomes" id="UP000694920"/>
    </source>
</evidence>
<dbReference type="CTD" id="1376"/>
<evidence type="ECO:0000256" key="4">
    <source>
        <dbReference type="ARBA" id="ARBA00022679"/>
    </source>
</evidence>
<dbReference type="AlphaFoldDB" id="A0AAJ7FD13"/>
<dbReference type="GeneID" id="107263251"/>
<evidence type="ECO:0000256" key="8">
    <source>
        <dbReference type="ARBA" id="ARBA00048999"/>
    </source>
</evidence>
<evidence type="ECO:0000256" key="9">
    <source>
        <dbReference type="PIRSR" id="PIRSR600542-1"/>
    </source>
</evidence>
<name>A0AAJ7FD13_CEPCN</name>
<keyword evidence="7 10" id="KW-0012">Acyltransferase</keyword>
<evidence type="ECO:0000256" key="3">
    <source>
        <dbReference type="ARBA" id="ARBA00022448"/>
    </source>
</evidence>
<dbReference type="GO" id="GO:0006635">
    <property type="term" value="P:fatty acid beta-oxidation"/>
    <property type="evidence" value="ECO:0007669"/>
    <property type="project" value="TreeGrafter"/>
</dbReference>
<proteinExistence type="inferred from homology"/>
<dbReference type="InterPro" id="IPR023213">
    <property type="entry name" value="CAT-like_dom_sf"/>
</dbReference>
<dbReference type="Proteomes" id="UP000694920">
    <property type="component" value="Unplaced"/>
</dbReference>
<keyword evidence="3" id="KW-0813">Transport</keyword>
<dbReference type="PANTHER" id="PTHR22589">
    <property type="entry name" value="CARNITINE O-ACYLTRANSFERASE"/>
    <property type="match status" value="1"/>
</dbReference>
<dbReference type="GO" id="GO:0005739">
    <property type="term" value="C:mitochondrion"/>
    <property type="evidence" value="ECO:0007669"/>
    <property type="project" value="TreeGrafter"/>
</dbReference>
<evidence type="ECO:0000256" key="7">
    <source>
        <dbReference type="ARBA" id="ARBA00023315"/>
    </source>
</evidence>
<keyword evidence="4 10" id="KW-0808">Transferase</keyword>
<dbReference type="Pfam" id="PF00755">
    <property type="entry name" value="Carn_acyltransf"/>
    <property type="match status" value="1"/>
</dbReference>
<evidence type="ECO:0000256" key="10">
    <source>
        <dbReference type="RuleBase" id="RU003801"/>
    </source>
</evidence>
<dbReference type="FunFam" id="1.10.275.20:FF:000001">
    <property type="entry name" value="carnitine O-palmitoyltransferase 2, mitochondrial"/>
    <property type="match status" value="1"/>
</dbReference>
<dbReference type="Gene3D" id="3.30.559.10">
    <property type="entry name" value="Chloramphenicol acetyltransferase-like domain"/>
    <property type="match status" value="1"/>
</dbReference>
<dbReference type="InterPro" id="IPR042231">
    <property type="entry name" value="Cho/carn_acyl_trans_2"/>
</dbReference>
<evidence type="ECO:0000256" key="5">
    <source>
        <dbReference type="ARBA" id="ARBA00022832"/>
    </source>
</evidence>
<keyword evidence="12" id="KW-1185">Reference proteome</keyword>
<dbReference type="Gene3D" id="1.20.1280.180">
    <property type="match status" value="1"/>
</dbReference>
<evidence type="ECO:0000313" key="13">
    <source>
        <dbReference type="RefSeq" id="XP_015585724.1"/>
    </source>
</evidence>
<evidence type="ECO:0000256" key="6">
    <source>
        <dbReference type="ARBA" id="ARBA00023098"/>
    </source>
</evidence>
<dbReference type="InterPro" id="IPR042572">
    <property type="entry name" value="Carn_acyl_trans_N"/>
</dbReference>
<reference evidence="13" key="1">
    <citation type="submission" date="2025-08" db="UniProtKB">
        <authorList>
            <consortium name="RefSeq"/>
        </authorList>
    </citation>
    <scope>IDENTIFICATION</scope>
</reference>
<dbReference type="InterPro" id="IPR039551">
    <property type="entry name" value="Cho/carn_acyl_trans"/>
</dbReference>
<dbReference type="Gene3D" id="3.30.559.70">
    <property type="entry name" value="Choline/Carnitine o-acyltransferase, domain 2"/>
    <property type="match status" value="1"/>
</dbReference>
<keyword evidence="5" id="KW-0276">Fatty acid metabolism</keyword>